<feature type="domain" description="M23ase beta-sheet core" evidence="3">
    <location>
        <begin position="155"/>
        <end position="246"/>
    </location>
</feature>
<dbReference type="SUPFAM" id="SSF51261">
    <property type="entry name" value="Duplicated hybrid motif"/>
    <property type="match status" value="1"/>
</dbReference>
<gene>
    <name evidence="4" type="ORF">SAMN05421743_1111</name>
</gene>
<dbReference type="EMBL" id="FNQR01000011">
    <property type="protein sequence ID" value="SEA94321.1"/>
    <property type="molecule type" value="Genomic_DNA"/>
</dbReference>
<dbReference type="PANTHER" id="PTHR21666:SF274">
    <property type="entry name" value="STAGE IV SPORULATION PROTEIN FA"/>
    <property type="match status" value="1"/>
</dbReference>
<keyword evidence="5" id="KW-1185">Reference proteome</keyword>
<dbReference type="OrthoDB" id="2986589at2"/>
<keyword evidence="2" id="KW-0812">Transmembrane</keyword>
<dbReference type="Proteomes" id="UP000198584">
    <property type="component" value="Unassembled WGS sequence"/>
</dbReference>
<evidence type="ECO:0000313" key="5">
    <source>
        <dbReference type="Proteomes" id="UP000198584"/>
    </source>
</evidence>
<feature type="region of interest" description="Disordered" evidence="1">
    <location>
        <begin position="1"/>
        <end position="32"/>
    </location>
</feature>
<sequence>MGKDIEKVRKNIASRKREKNLNKKKNSDMPKSMYYPVQEEEKHGYLPFAHSSPGQAGQRQEQKTGYFLLKLIIAACLFFAVASLVQMEAGWLQKPKAWVVHNMNEDFPFAAVTSWYQDKFGSPLQLVEPKQDIEPNQAALPVSGVVSETFQTHGKGIVMTSEQPSEVVAMDEGTVVFAGKDSQTEQTIIIQHIDGSKSTYGYLSSIDVHLYEHVKPNDVIGSVNPEQGQAGNFFFAIEKDNKYIDPVEAIKVDETP</sequence>
<evidence type="ECO:0000259" key="3">
    <source>
        <dbReference type="Pfam" id="PF01551"/>
    </source>
</evidence>
<dbReference type="InterPro" id="IPR011055">
    <property type="entry name" value="Dup_hybrid_motif"/>
</dbReference>
<keyword evidence="2" id="KW-0472">Membrane</keyword>
<dbReference type="CDD" id="cd12797">
    <property type="entry name" value="M23_peptidase"/>
    <property type="match status" value="1"/>
</dbReference>
<feature type="transmembrane region" description="Helical" evidence="2">
    <location>
        <begin position="67"/>
        <end position="85"/>
    </location>
</feature>
<organism evidence="4 5">
    <name type="scientific">Thalassobacillus cyri</name>
    <dbReference type="NCBI Taxonomy" id="571932"/>
    <lineage>
        <taxon>Bacteria</taxon>
        <taxon>Bacillati</taxon>
        <taxon>Bacillota</taxon>
        <taxon>Bacilli</taxon>
        <taxon>Bacillales</taxon>
        <taxon>Bacillaceae</taxon>
        <taxon>Thalassobacillus</taxon>
    </lineage>
</organism>
<evidence type="ECO:0000313" key="4">
    <source>
        <dbReference type="EMBL" id="SEA94321.1"/>
    </source>
</evidence>
<dbReference type="InterPro" id="IPR016047">
    <property type="entry name" value="M23ase_b-sheet_dom"/>
</dbReference>
<dbReference type="STRING" id="571932.SAMN05421743_1111"/>
<protein>
    <submittedName>
        <fullName evidence="4">Stage IV sporulation protein FA</fullName>
    </submittedName>
</protein>
<accession>A0A1H4FAV6</accession>
<evidence type="ECO:0000256" key="2">
    <source>
        <dbReference type="SAM" id="Phobius"/>
    </source>
</evidence>
<dbReference type="Pfam" id="PF01551">
    <property type="entry name" value="Peptidase_M23"/>
    <property type="match status" value="1"/>
</dbReference>
<feature type="compositionally biased region" description="Basic and acidic residues" evidence="1">
    <location>
        <begin position="19"/>
        <end position="28"/>
    </location>
</feature>
<proteinExistence type="predicted"/>
<dbReference type="GO" id="GO:0004222">
    <property type="term" value="F:metalloendopeptidase activity"/>
    <property type="evidence" value="ECO:0007669"/>
    <property type="project" value="TreeGrafter"/>
</dbReference>
<dbReference type="RefSeq" id="WP_093045462.1">
    <property type="nucleotide sequence ID" value="NZ_FNQR01000011.1"/>
</dbReference>
<dbReference type="Gene3D" id="2.70.70.10">
    <property type="entry name" value="Glucose Permease (Domain IIA)"/>
    <property type="match status" value="1"/>
</dbReference>
<dbReference type="AlphaFoldDB" id="A0A1H4FAV6"/>
<evidence type="ECO:0000256" key="1">
    <source>
        <dbReference type="SAM" id="MobiDB-lite"/>
    </source>
</evidence>
<keyword evidence="2" id="KW-1133">Transmembrane helix</keyword>
<reference evidence="4 5" key="1">
    <citation type="submission" date="2016-10" db="EMBL/GenBank/DDBJ databases">
        <authorList>
            <person name="de Groot N.N."/>
        </authorList>
    </citation>
    <scope>NUCLEOTIDE SEQUENCE [LARGE SCALE GENOMIC DNA]</scope>
    <source>
        <strain evidence="4 5">CCM7597</strain>
    </source>
</reference>
<dbReference type="InterPro" id="IPR050570">
    <property type="entry name" value="Cell_wall_metabolism_enzyme"/>
</dbReference>
<dbReference type="PANTHER" id="PTHR21666">
    <property type="entry name" value="PEPTIDASE-RELATED"/>
    <property type="match status" value="1"/>
</dbReference>
<name>A0A1H4FAV6_9BACI</name>